<feature type="region of interest" description="Disordered" evidence="1">
    <location>
        <begin position="1"/>
        <end position="25"/>
    </location>
</feature>
<dbReference type="EMBL" id="JOMM01000121">
    <property type="protein sequence ID" value="OUI79601.1"/>
    <property type="molecule type" value="Genomic_DNA"/>
</dbReference>
<reference evidence="2 3" key="1">
    <citation type="submission" date="2014-06" db="EMBL/GenBank/DDBJ databases">
        <authorList>
            <person name="Ju J."/>
            <person name="Zhang J."/>
        </authorList>
    </citation>
    <scope>NUCLEOTIDE SEQUENCE [LARGE SCALE GENOMIC DNA]</scope>
    <source>
        <strain evidence="2">DmW_042</strain>
    </source>
</reference>
<accession>A0A251ZY69</accession>
<gene>
    <name evidence="2" type="ORF">HC62_01855</name>
</gene>
<feature type="compositionally biased region" description="Polar residues" evidence="1">
    <location>
        <begin position="14"/>
        <end position="25"/>
    </location>
</feature>
<evidence type="ECO:0000256" key="1">
    <source>
        <dbReference type="SAM" id="MobiDB-lite"/>
    </source>
</evidence>
<dbReference type="Proteomes" id="UP000194565">
    <property type="component" value="Unassembled WGS sequence"/>
</dbReference>
<comment type="caution">
    <text evidence="2">The sequence shown here is derived from an EMBL/GenBank/DDBJ whole genome shotgun (WGS) entry which is preliminary data.</text>
</comment>
<dbReference type="RefSeq" id="WP_140329731.1">
    <property type="nucleotide sequence ID" value="NZ_JOMM01000121.1"/>
</dbReference>
<name>A0A251ZY69_9PROT</name>
<feature type="compositionally biased region" description="Polar residues" evidence="1">
    <location>
        <begin position="46"/>
        <end position="57"/>
    </location>
</feature>
<organism evidence="2 3">
    <name type="scientific">Acetobacter tropicalis</name>
    <dbReference type="NCBI Taxonomy" id="104102"/>
    <lineage>
        <taxon>Bacteria</taxon>
        <taxon>Pseudomonadati</taxon>
        <taxon>Pseudomonadota</taxon>
        <taxon>Alphaproteobacteria</taxon>
        <taxon>Acetobacterales</taxon>
        <taxon>Acetobacteraceae</taxon>
        <taxon>Acetobacter</taxon>
    </lineage>
</organism>
<proteinExistence type="predicted"/>
<feature type="region of interest" description="Disordered" evidence="1">
    <location>
        <begin position="43"/>
        <end position="63"/>
    </location>
</feature>
<protein>
    <submittedName>
        <fullName evidence="2">Uncharacterized protein</fullName>
    </submittedName>
</protein>
<evidence type="ECO:0000313" key="3">
    <source>
        <dbReference type="Proteomes" id="UP000194565"/>
    </source>
</evidence>
<sequence>MSLKHPAGSPAAPNRNSPPRSENHVQTVVRLLARSAAREWFEADQLHQQSTQQNVTASGDRPP</sequence>
<dbReference type="AlphaFoldDB" id="A0A251ZY69"/>
<evidence type="ECO:0000313" key="2">
    <source>
        <dbReference type="EMBL" id="OUI79601.1"/>
    </source>
</evidence>